<evidence type="ECO:0000256" key="1">
    <source>
        <dbReference type="SAM" id="MobiDB-lite"/>
    </source>
</evidence>
<dbReference type="OrthoDB" id="1875589at2759"/>
<dbReference type="Proteomes" id="UP000800092">
    <property type="component" value="Unassembled WGS sequence"/>
</dbReference>
<name>A0A6A6HHV6_VIRVR</name>
<organism evidence="2 3">
    <name type="scientific">Viridothelium virens</name>
    <name type="common">Speckled blister lichen</name>
    <name type="synonym">Trypethelium virens</name>
    <dbReference type="NCBI Taxonomy" id="1048519"/>
    <lineage>
        <taxon>Eukaryota</taxon>
        <taxon>Fungi</taxon>
        <taxon>Dikarya</taxon>
        <taxon>Ascomycota</taxon>
        <taxon>Pezizomycotina</taxon>
        <taxon>Dothideomycetes</taxon>
        <taxon>Dothideomycetes incertae sedis</taxon>
        <taxon>Trypetheliales</taxon>
        <taxon>Trypetheliaceae</taxon>
        <taxon>Viridothelium</taxon>
    </lineage>
</organism>
<keyword evidence="3" id="KW-1185">Reference proteome</keyword>
<feature type="region of interest" description="Disordered" evidence="1">
    <location>
        <begin position="178"/>
        <end position="204"/>
    </location>
</feature>
<sequence length="347" mass="40767">MPELTPVKVRGKKGKEWAALMRRRKRLMSEDQPRDVYSSKRRKIDEKIQPHLEALPTELLQSIFVFSREVNLPLASLRLSAKLSDRHLYMHFCFQAFCKGDYFLLDPDATYTTQDLADIPVMRKIAESSISDINFKLSEYLASTHEPAFQSDVLKRKWLTWSFYREYLQKAFEKSKQDYENQQTSKSVDQGDGPMHERASKRQSIHRRMTIEPQPLDFEADDLIVRKEPEYRWMRLLPNCYIPEKLFHIPFAHDQLMFLKTVIRAGAIVDWYGSAAGERAEVALEHSIGEGIPDATRLLLHDAIGIPWQGRYLEQAYREKARRPKRNFEPIISYLKESRERSEQDNV</sequence>
<evidence type="ECO:0000313" key="2">
    <source>
        <dbReference type="EMBL" id="KAF2237734.1"/>
    </source>
</evidence>
<proteinExistence type="predicted"/>
<dbReference type="EMBL" id="ML991778">
    <property type="protein sequence ID" value="KAF2237734.1"/>
    <property type="molecule type" value="Genomic_DNA"/>
</dbReference>
<evidence type="ECO:0000313" key="3">
    <source>
        <dbReference type="Proteomes" id="UP000800092"/>
    </source>
</evidence>
<reference evidence="2" key="1">
    <citation type="journal article" date="2020" name="Stud. Mycol.">
        <title>101 Dothideomycetes genomes: a test case for predicting lifestyles and emergence of pathogens.</title>
        <authorList>
            <person name="Haridas S."/>
            <person name="Albert R."/>
            <person name="Binder M."/>
            <person name="Bloem J."/>
            <person name="Labutti K."/>
            <person name="Salamov A."/>
            <person name="Andreopoulos B."/>
            <person name="Baker S."/>
            <person name="Barry K."/>
            <person name="Bills G."/>
            <person name="Bluhm B."/>
            <person name="Cannon C."/>
            <person name="Castanera R."/>
            <person name="Culley D."/>
            <person name="Daum C."/>
            <person name="Ezra D."/>
            <person name="Gonzalez J."/>
            <person name="Henrissat B."/>
            <person name="Kuo A."/>
            <person name="Liang C."/>
            <person name="Lipzen A."/>
            <person name="Lutzoni F."/>
            <person name="Magnuson J."/>
            <person name="Mondo S."/>
            <person name="Nolan M."/>
            <person name="Ohm R."/>
            <person name="Pangilinan J."/>
            <person name="Park H.-J."/>
            <person name="Ramirez L."/>
            <person name="Alfaro M."/>
            <person name="Sun H."/>
            <person name="Tritt A."/>
            <person name="Yoshinaga Y."/>
            <person name="Zwiers L.-H."/>
            <person name="Turgeon B."/>
            <person name="Goodwin S."/>
            <person name="Spatafora J."/>
            <person name="Crous P."/>
            <person name="Grigoriev I."/>
        </authorList>
    </citation>
    <scope>NUCLEOTIDE SEQUENCE</scope>
    <source>
        <strain evidence="2">Tuck. ex Michener</strain>
    </source>
</reference>
<protein>
    <recommendedName>
        <fullName evidence="4">F-box domain-containing protein</fullName>
    </recommendedName>
</protein>
<evidence type="ECO:0008006" key="4">
    <source>
        <dbReference type="Google" id="ProtNLM"/>
    </source>
</evidence>
<dbReference type="AlphaFoldDB" id="A0A6A6HHV6"/>
<accession>A0A6A6HHV6</accession>
<gene>
    <name evidence="2" type="ORF">EV356DRAFT_529666</name>
</gene>